<dbReference type="Gene3D" id="2.120.10.30">
    <property type="entry name" value="TolB, C-terminal domain"/>
    <property type="match status" value="1"/>
</dbReference>
<dbReference type="InterPro" id="IPR058094">
    <property type="entry name" value="Ig-like_OmpL47-like"/>
</dbReference>
<dbReference type="Pfam" id="PF22888">
    <property type="entry name" value="FIMAH"/>
    <property type="match status" value="1"/>
</dbReference>
<dbReference type="InterPro" id="IPR013783">
    <property type="entry name" value="Ig-like_fold"/>
</dbReference>
<feature type="signal peptide" evidence="3">
    <location>
        <begin position="1"/>
        <end position="39"/>
    </location>
</feature>
<dbReference type="GO" id="GO:0030246">
    <property type="term" value="F:carbohydrate binding"/>
    <property type="evidence" value="ECO:0007669"/>
    <property type="project" value="InterPro"/>
</dbReference>
<feature type="chain" id="PRO_5009277980" description="Glucose/arabinose dehydrogenase, beta-propeller fold" evidence="3">
    <location>
        <begin position="40"/>
        <end position="2129"/>
    </location>
</feature>
<dbReference type="CDD" id="cd00146">
    <property type="entry name" value="PKD"/>
    <property type="match status" value="2"/>
</dbReference>
<accession>A0A1H2JZM4</accession>
<dbReference type="InterPro" id="IPR054470">
    <property type="entry name" value="FIMAH_dom"/>
</dbReference>
<dbReference type="NCBIfam" id="NF047446">
    <property type="entry name" value="barrel_OmpL47"/>
    <property type="match status" value="2"/>
</dbReference>
<dbReference type="Pfam" id="PF17851">
    <property type="entry name" value="GH43_C2"/>
    <property type="match status" value="2"/>
</dbReference>
<dbReference type="SUPFAM" id="SSF49785">
    <property type="entry name" value="Galactose-binding domain-like"/>
    <property type="match status" value="1"/>
</dbReference>
<dbReference type="SUPFAM" id="SSF49299">
    <property type="entry name" value="PKD domain"/>
    <property type="match status" value="2"/>
</dbReference>
<dbReference type="PROSITE" id="PS51175">
    <property type="entry name" value="CBM6"/>
    <property type="match status" value="1"/>
</dbReference>
<feature type="domain" description="PKD" evidence="4">
    <location>
        <begin position="1047"/>
        <end position="1128"/>
    </location>
</feature>
<dbReference type="SUPFAM" id="SSF52317">
    <property type="entry name" value="Class I glutamine amidotransferase-like"/>
    <property type="match status" value="1"/>
</dbReference>
<feature type="compositionally biased region" description="Basic and acidic residues" evidence="2">
    <location>
        <begin position="2113"/>
        <end position="2129"/>
    </location>
</feature>
<dbReference type="InterPro" id="IPR029010">
    <property type="entry name" value="ThuA-like"/>
</dbReference>
<dbReference type="PROSITE" id="PS51318">
    <property type="entry name" value="TAT"/>
    <property type="match status" value="1"/>
</dbReference>
<dbReference type="InterPro" id="IPR005084">
    <property type="entry name" value="CBM6"/>
</dbReference>
<dbReference type="InterPro" id="IPR011042">
    <property type="entry name" value="6-blade_b-propeller_TolB-like"/>
</dbReference>
<dbReference type="PANTHER" id="PTHR40469">
    <property type="entry name" value="SECRETED GLYCOSYL HYDROLASE"/>
    <property type="match status" value="1"/>
</dbReference>
<dbReference type="Pfam" id="PF06283">
    <property type="entry name" value="ThuA"/>
    <property type="match status" value="1"/>
</dbReference>
<dbReference type="InterPro" id="IPR029062">
    <property type="entry name" value="Class_I_gatase-like"/>
</dbReference>
<proteinExistence type="predicted"/>
<feature type="domain" description="PKD" evidence="4">
    <location>
        <begin position="708"/>
        <end position="780"/>
    </location>
</feature>
<feature type="region of interest" description="Disordered" evidence="2">
    <location>
        <begin position="913"/>
        <end position="938"/>
    </location>
</feature>
<keyword evidence="1 3" id="KW-0732">Signal</keyword>
<dbReference type="CDD" id="cd04084">
    <property type="entry name" value="CBM6_xylanase-like"/>
    <property type="match status" value="1"/>
</dbReference>
<dbReference type="STRING" id="419479.SAMN04488563_3232"/>
<dbReference type="Gene3D" id="2.60.120.560">
    <property type="entry name" value="Exo-inulinase, domain 1"/>
    <property type="match status" value="1"/>
</dbReference>
<dbReference type="InterPro" id="IPR000601">
    <property type="entry name" value="PKD_dom"/>
</dbReference>
<gene>
    <name evidence="6" type="ORF">SAMN04488563_3232</name>
</gene>
<dbReference type="SMART" id="SM00089">
    <property type="entry name" value="PKD"/>
    <property type="match status" value="2"/>
</dbReference>
<evidence type="ECO:0000256" key="2">
    <source>
        <dbReference type="SAM" id="MobiDB-lite"/>
    </source>
</evidence>
<dbReference type="InterPro" id="IPR035986">
    <property type="entry name" value="PKD_dom_sf"/>
</dbReference>
<dbReference type="InterPro" id="IPR022409">
    <property type="entry name" value="PKD/Chitinase_dom"/>
</dbReference>
<dbReference type="PANTHER" id="PTHR40469:SF2">
    <property type="entry name" value="GALACTOSE-BINDING DOMAIN-LIKE SUPERFAMILY PROTEIN"/>
    <property type="match status" value="1"/>
</dbReference>
<dbReference type="SUPFAM" id="SSF50952">
    <property type="entry name" value="Soluble quinoprotein glucose dehydrogenase"/>
    <property type="match status" value="1"/>
</dbReference>
<evidence type="ECO:0000313" key="7">
    <source>
        <dbReference type="Proteomes" id="UP000182977"/>
    </source>
</evidence>
<feature type="region of interest" description="Disordered" evidence="2">
    <location>
        <begin position="2093"/>
        <end position="2129"/>
    </location>
</feature>
<protein>
    <recommendedName>
        <fullName evidence="8">Glucose/arabinose dehydrogenase, beta-propeller fold</fullName>
    </recommendedName>
</protein>
<dbReference type="InterPro" id="IPR010496">
    <property type="entry name" value="AL/BT2_dom"/>
</dbReference>
<dbReference type="InterPro" id="IPR006584">
    <property type="entry name" value="Cellulose-bd_IV"/>
</dbReference>
<dbReference type="InterPro" id="IPR006311">
    <property type="entry name" value="TAT_signal"/>
</dbReference>
<dbReference type="InterPro" id="IPR011041">
    <property type="entry name" value="Quinoprot_gluc/sorb_DH_b-prop"/>
</dbReference>
<dbReference type="Pfam" id="PF07995">
    <property type="entry name" value="GSDH"/>
    <property type="match status" value="1"/>
</dbReference>
<dbReference type="Pfam" id="PF06439">
    <property type="entry name" value="3keto-disac_hyd"/>
    <property type="match status" value="1"/>
</dbReference>
<evidence type="ECO:0000259" key="5">
    <source>
        <dbReference type="PROSITE" id="PS51175"/>
    </source>
</evidence>
<dbReference type="Gene3D" id="3.30.1920.20">
    <property type="match status" value="1"/>
</dbReference>
<dbReference type="SUPFAM" id="SSF49899">
    <property type="entry name" value="Concanavalin A-like lectins/glucanases"/>
    <property type="match status" value="2"/>
</dbReference>
<dbReference type="Pfam" id="PF18911">
    <property type="entry name" value="PKD_4"/>
    <property type="match status" value="2"/>
</dbReference>
<dbReference type="InterPro" id="IPR013320">
    <property type="entry name" value="ConA-like_dom_sf"/>
</dbReference>
<dbReference type="InterPro" id="IPR041542">
    <property type="entry name" value="GH43_C2"/>
</dbReference>
<feature type="domain" description="CBM6" evidence="5">
    <location>
        <begin position="902"/>
        <end position="1037"/>
    </location>
</feature>
<keyword evidence="7" id="KW-1185">Reference proteome</keyword>
<dbReference type="GO" id="GO:0016787">
    <property type="term" value="F:hydrolase activity"/>
    <property type="evidence" value="ECO:0007669"/>
    <property type="project" value="InterPro"/>
</dbReference>
<dbReference type="InterPro" id="IPR012938">
    <property type="entry name" value="Glc/Sorbosone_DH"/>
</dbReference>
<dbReference type="Gene3D" id="2.60.120.200">
    <property type="match status" value="2"/>
</dbReference>
<evidence type="ECO:0008006" key="8">
    <source>
        <dbReference type="Google" id="ProtNLM"/>
    </source>
</evidence>
<evidence type="ECO:0000256" key="3">
    <source>
        <dbReference type="SAM" id="SignalP"/>
    </source>
</evidence>
<dbReference type="Pfam" id="PF03422">
    <property type="entry name" value="CBM_6"/>
    <property type="match status" value="1"/>
</dbReference>
<dbReference type="SMART" id="SM00606">
    <property type="entry name" value="CBD_IV"/>
    <property type="match status" value="1"/>
</dbReference>
<dbReference type="Gene3D" id="3.40.50.880">
    <property type="match status" value="1"/>
</dbReference>
<evidence type="ECO:0000259" key="4">
    <source>
        <dbReference type="PROSITE" id="PS50093"/>
    </source>
</evidence>
<dbReference type="GO" id="GO:0005975">
    <property type="term" value="P:carbohydrate metabolic process"/>
    <property type="evidence" value="ECO:0007669"/>
    <property type="project" value="UniProtKB-ARBA"/>
</dbReference>
<dbReference type="Gene3D" id="2.60.120.260">
    <property type="entry name" value="Galactose-binding domain-like"/>
    <property type="match status" value="1"/>
</dbReference>
<evidence type="ECO:0000313" key="6">
    <source>
        <dbReference type="EMBL" id="SDU61596.1"/>
    </source>
</evidence>
<dbReference type="EMBL" id="LT629791">
    <property type="protein sequence ID" value="SDU61596.1"/>
    <property type="molecule type" value="Genomic_DNA"/>
</dbReference>
<sequence>MSHPTHRARRWARRLLAAGVAVVTAVPLAVAAMAPPAAAHPGHGGYSILVFSKTAGFRHDSIPAGIAAIQQLGTQHEFDVTATEDAAAFTDENLAQYDAVVWLSTTGDVLNADQQAAFERYIQAGGGYAGIHSASDTEYSWPWYGELVGAYFASHPQNQTATVKVEDPAHPSTQHLDPLWPRFDEWYNYQTNPRGDVHVLTSLDESSYSPGTGAMGADHPITWCQDYDGGRSWYTGLGHTIESFSEPDFLQLVLGGIETAAGVTPADCSASSPDSFEKVTLDDTTSNPMELAVADDGRVFYIDRNGAVRLVRPDGSATTVGTLSVYTGQEFGLMGIALDPDFTTNGWIYLTYAPTGSEAIDRVSRFTLTGETLDLGSETVIIEYPTNRVECCHAGGALEFDNDGNLYLTTGDNTNPFASSGYAPIDERPGRELWDAQRTSANSNSLSGKVLRITPSDGGGYTVPAGNLFPPGTAQTRPEIFAMGFRNPFRIGLDPATNKLMVADYGPDAGSANPSRGPDGRVEWNIVDQPGFYGWPYCVGNNTPYIDFDFATNASGAAFNCGAPVNNSPNNTGLTQLPAAIEAEVWYGYQTNPLYPEIGGGGAPMAGGVYRYDADLVSDRKWPAYWDGKAIFGEWNQGNLYSFQLDATGSDVTDINPVFPDWTILRPHALEWGPDGALYMIEWGGGFGGNNADSGVYRIDYVQGTRAPVARIDASATSGPVPLEVAFDGTASIDPEGGPITYAWDFDGDGTVDSTEPEASHTYTTAGDYTVALTVTDGDGLQDVANVEIAAGNTAPEVDVAWPPNGGFFEFGDTIRYEASATDAEDGQAECPRIVTQPALGHDEHSHEYAEYFGCEGVFPLPGDEGHVGANIFGTVTVTYTDNGAPNVSPLTSQEVLILQPKRREAEHFDLTGRLEGSTSGGDPGVQRETTGDVLGGTQNIGFIEPGDWWAWDPMNLTNIDDITLRAATPTGASTVEVRTGSPDGPTVATITVNPTGGWQTYDYFTGEVSGETADDSGPLYFVNVSGQLNVNWIDFGGRGVTENQRPDVELTATPTSGTVPLDVEFEASATDPEGDDPLTYAWVFGDGGTATGPTAAHTYTEAGSYDASVTVTDARGAAATEHVTIEVDPVITEPPVCLNGRSDGFDGTSLDRDRWTTVIRENQDLVVEDGHVVLPATATDIYGTNNTDTPNIVLQDLPDGPFTATVKLTMQAYRAYQQAGLIIYGDDDNYAKMVLEGRDTGTTNPAARIFQFIREENGAPNEVGESNTANLGAAYPDTVWVRYISDGSNLRAAYSADGVTFTEMPQTKSLAGIEDPKIGLVALSGTGQPITEVQFDSFHITPDDTATPTEPNDEFAGTVLDGCRWTVLRPDADGYRVAGGKLEIDTPNGDIYTGNTDPLPGNFMLQPAPESDEWTIETLVDASALVEQYQQGGMIVYGDDDNYVKFDMVVDNPAGQPVARRIELRSEIGAVIQNPQPQVTALTQGVWHLRLSRSGDTYSGAYSADGQTWTPLGEAVTNTALSSGDVRVGLFAIGTSQSEPQTVTYEHFRVTGGQDVCEPTAPEEGYTSLFDGTEASLAGWQMAGPGGFALTEDCTLLSEGGMGLYWYSADAYEDYSLKLDWMMPGDDNSGVFVGFPDPGDDPWVAVNQGHEVQIDATDAADRTTGAIYAFQGADQAARDAALNPPGEWNEFEIVVQGDRIRVYLNGELINDYTDTDPNRMNQPSYIGIQNHGAADQNYFRNVRIQELVDETAPTVEVALDPAEPTGQNGWYTGPVSVTAVGTDDQGGEVALEYRTGGGDWAPYTGAVVVDADGEHALEFRGTDTAGNVSAPVPVAIAKDATPPVTTATLGGGTGGAVNVTLAATDATSGVAATEWSLDGGDWTAYTGPVAVSGDGEHELLYRSSDQAGNAEDAKAVTVTVDGSAPVLSVSGVAHGQLYGDSQNLTVAWTATDNGPVTVTGTLDGAPIQSGAVVALHAIPLGLHELVVEATDSAGNETVQELVFFSTTSFADMESLITQFQTAGRITSQVAKDLQKSLATARRQEGMGREDRAVIALESFKSAVNSKVTDAGARGTLVRDADAMIIRLGGTPRQASAGVRANGGEELAGTGRLDGDPDRTEGRELPATD</sequence>
<dbReference type="Gene3D" id="2.60.40.10">
    <property type="entry name" value="Immunoglobulins"/>
    <property type="match status" value="2"/>
</dbReference>
<dbReference type="PROSITE" id="PS50093">
    <property type="entry name" value="PKD"/>
    <property type="match status" value="2"/>
</dbReference>
<reference evidence="7" key="1">
    <citation type="submission" date="2016-10" db="EMBL/GenBank/DDBJ databases">
        <authorList>
            <person name="Varghese N."/>
            <person name="Submissions S."/>
        </authorList>
    </citation>
    <scope>NUCLEOTIDE SEQUENCE [LARGE SCALE GENOMIC DNA]</scope>
    <source>
        <strain evidence="7">DSM 45079</strain>
    </source>
</reference>
<evidence type="ECO:0000256" key="1">
    <source>
        <dbReference type="ARBA" id="ARBA00022729"/>
    </source>
</evidence>
<dbReference type="Proteomes" id="UP000182977">
    <property type="component" value="Chromosome I"/>
</dbReference>
<name>A0A1H2JZM4_9ACTN</name>
<organism evidence="6 7">
    <name type="scientific">Jiangella alkaliphila</name>
    <dbReference type="NCBI Taxonomy" id="419479"/>
    <lineage>
        <taxon>Bacteria</taxon>
        <taxon>Bacillati</taxon>
        <taxon>Actinomycetota</taxon>
        <taxon>Actinomycetes</taxon>
        <taxon>Jiangellales</taxon>
        <taxon>Jiangellaceae</taxon>
        <taxon>Jiangella</taxon>
    </lineage>
</organism>
<dbReference type="InterPro" id="IPR008979">
    <property type="entry name" value="Galactose-bd-like_sf"/>
</dbReference>